<protein>
    <recommendedName>
        <fullName evidence="3">RING-type E3 ubiquitin transferase</fullName>
        <ecNumber evidence="3">2.3.2.27</ecNumber>
    </recommendedName>
</protein>
<dbReference type="InterPro" id="IPR013083">
    <property type="entry name" value="Znf_RING/FYVE/PHD"/>
</dbReference>
<dbReference type="AlphaFoldDB" id="A0A061B9R8"/>
<feature type="transmembrane region" description="Helical" evidence="14">
    <location>
        <begin position="81"/>
        <end position="102"/>
    </location>
</feature>
<dbReference type="PANTHER" id="PTHR45977:SF4">
    <property type="entry name" value="RING-TYPE DOMAIN-CONTAINING PROTEIN"/>
    <property type="match status" value="1"/>
</dbReference>
<evidence type="ECO:0000256" key="1">
    <source>
        <dbReference type="ARBA" id="ARBA00000900"/>
    </source>
</evidence>
<evidence type="ECO:0000256" key="2">
    <source>
        <dbReference type="ARBA" id="ARBA00004141"/>
    </source>
</evidence>
<dbReference type="SUPFAM" id="SSF57850">
    <property type="entry name" value="RING/U-box"/>
    <property type="match status" value="1"/>
</dbReference>
<reference evidence="16" key="1">
    <citation type="journal article" date="2014" name="Genome Announc.">
        <title>Draft genome sequence of Rhodosporidium toruloides CECT1137, an oleaginous yeast of biotechnological interest.</title>
        <authorList>
            <person name="Morin N."/>
            <person name="Calcas X."/>
            <person name="Devillers H."/>
            <person name="Durrens P."/>
            <person name="Sherman D.J."/>
            <person name="Nicaud J.-M."/>
            <person name="Neuveglise C."/>
        </authorList>
    </citation>
    <scope>NUCLEOTIDE SEQUENCE</scope>
    <source>
        <strain evidence="16">CECT1137</strain>
    </source>
</reference>
<evidence type="ECO:0000256" key="12">
    <source>
        <dbReference type="PROSITE-ProRule" id="PRU00175"/>
    </source>
</evidence>
<feature type="region of interest" description="Disordered" evidence="13">
    <location>
        <begin position="271"/>
        <end position="332"/>
    </location>
</feature>
<feature type="region of interest" description="Disordered" evidence="13">
    <location>
        <begin position="409"/>
        <end position="448"/>
    </location>
</feature>
<evidence type="ECO:0000259" key="15">
    <source>
        <dbReference type="PROSITE" id="PS50089"/>
    </source>
</evidence>
<keyword evidence="4" id="KW-0808">Transferase</keyword>
<feature type="domain" description="RING-type" evidence="15">
    <location>
        <begin position="350"/>
        <end position="406"/>
    </location>
</feature>
<organism evidence="16">
    <name type="scientific">Rhodotorula toruloides</name>
    <name type="common">Yeast</name>
    <name type="synonym">Rhodosporidium toruloides</name>
    <dbReference type="NCBI Taxonomy" id="5286"/>
    <lineage>
        <taxon>Eukaryota</taxon>
        <taxon>Fungi</taxon>
        <taxon>Dikarya</taxon>
        <taxon>Basidiomycota</taxon>
        <taxon>Pucciniomycotina</taxon>
        <taxon>Microbotryomycetes</taxon>
        <taxon>Sporidiobolales</taxon>
        <taxon>Sporidiobolaceae</taxon>
        <taxon>Rhodotorula</taxon>
    </lineage>
</organism>
<evidence type="ECO:0000256" key="3">
    <source>
        <dbReference type="ARBA" id="ARBA00012483"/>
    </source>
</evidence>
<dbReference type="GO" id="GO:0016567">
    <property type="term" value="P:protein ubiquitination"/>
    <property type="evidence" value="ECO:0007669"/>
    <property type="project" value="TreeGrafter"/>
</dbReference>
<keyword evidence="9" id="KW-0862">Zinc</keyword>
<feature type="region of interest" description="Disordered" evidence="13">
    <location>
        <begin position="1"/>
        <end position="40"/>
    </location>
</feature>
<evidence type="ECO:0000256" key="9">
    <source>
        <dbReference type="ARBA" id="ARBA00022833"/>
    </source>
</evidence>
<evidence type="ECO:0000256" key="14">
    <source>
        <dbReference type="SAM" id="Phobius"/>
    </source>
</evidence>
<dbReference type="GO" id="GO:0016020">
    <property type="term" value="C:membrane"/>
    <property type="evidence" value="ECO:0007669"/>
    <property type="project" value="UniProtKB-SubCell"/>
</dbReference>
<evidence type="ECO:0000256" key="11">
    <source>
        <dbReference type="ARBA" id="ARBA00023136"/>
    </source>
</evidence>
<comment type="subcellular location">
    <subcellularLocation>
        <location evidence="2">Membrane</location>
        <topology evidence="2">Multi-pass membrane protein</topology>
    </subcellularLocation>
</comment>
<feature type="transmembrane region" description="Helical" evidence="14">
    <location>
        <begin position="208"/>
        <end position="236"/>
    </location>
</feature>
<keyword evidence="6" id="KW-0479">Metal-binding</keyword>
<dbReference type="PROSITE" id="PS50089">
    <property type="entry name" value="ZF_RING_2"/>
    <property type="match status" value="1"/>
</dbReference>
<keyword evidence="10 14" id="KW-1133">Transmembrane helix</keyword>
<feature type="transmembrane region" description="Helical" evidence="14">
    <location>
        <begin position="168"/>
        <end position="188"/>
    </location>
</feature>
<evidence type="ECO:0000313" key="16">
    <source>
        <dbReference type="EMBL" id="CDR43664.1"/>
    </source>
</evidence>
<dbReference type="Pfam" id="PF13639">
    <property type="entry name" value="zf-RING_2"/>
    <property type="match status" value="1"/>
</dbReference>
<feature type="transmembrane region" description="Helical" evidence="14">
    <location>
        <begin position="114"/>
        <end position="134"/>
    </location>
</feature>
<keyword evidence="8" id="KW-0833">Ubl conjugation pathway</keyword>
<dbReference type="PANTHER" id="PTHR45977">
    <property type="entry name" value="TARGET OF ERK KINASE MPK-1"/>
    <property type="match status" value="1"/>
</dbReference>
<name>A0A061B9R8_RHOTO</name>
<sequence>MSSETAPLPPEASHTAPEASDTSHTFPPHPHDDSDVPPVLPRDAPQVTVVGLTPALQMRLSLLRRLWLASVEMQGVRRRRLLFFGVIGLAQLVAWIVILAMHYHDPCDKPLAPYLVMVTVRIFVAFPLSFYNAVTPRLPTRRDNDTTRAVLEANRRIGSPILDRRVRWAGDLVSILGLVLLVAGSFWLGSSKTCQMTAPALYKSAVAALILSWLWMAELAIYVVLAILFLPFLLVGMRWFGLGQAKNEIGPLGKADIEKLPQRIFVGTKPELTDLEDGTTPSTSSQAQAPSTTPSPSRRPRQKQWWRLWRSKNSSTSQKVAGGDNRLDGDHVSFPPGVEGILLPESQTACSICLCEYEVPPSRSAAEASEWKVEENLLRLLPCGHALHSECLGEWLGVSGRCPLCQRPVNEPKSTKGRKAARSASTSSGTRETAPPSGGVAGVGDEQV</sequence>
<evidence type="ECO:0000256" key="6">
    <source>
        <dbReference type="ARBA" id="ARBA00022723"/>
    </source>
</evidence>
<gene>
    <name evidence="16" type="ORF">RHTO0S_08e04170g</name>
</gene>
<comment type="catalytic activity">
    <reaction evidence="1">
        <text>S-ubiquitinyl-[E2 ubiquitin-conjugating enzyme]-L-cysteine + [acceptor protein]-L-lysine = [E2 ubiquitin-conjugating enzyme]-L-cysteine + N(6)-ubiquitinyl-[acceptor protein]-L-lysine.</text>
        <dbReference type="EC" id="2.3.2.27"/>
    </reaction>
</comment>
<evidence type="ECO:0000256" key="5">
    <source>
        <dbReference type="ARBA" id="ARBA00022692"/>
    </source>
</evidence>
<accession>A0A061B9R8</accession>
<dbReference type="OrthoDB" id="8062037at2759"/>
<feature type="compositionally biased region" description="Low complexity" evidence="13">
    <location>
        <begin position="422"/>
        <end position="431"/>
    </location>
</feature>
<dbReference type="SMART" id="SM00184">
    <property type="entry name" value="RING"/>
    <property type="match status" value="1"/>
</dbReference>
<dbReference type="GO" id="GO:0006511">
    <property type="term" value="P:ubiquitin-dependent protein catabolic process"/>
    <property type="evidence" value="ECO:0007669"/>
    <property type="project" value="TreeGrafter"/>
</dbReference>
<dbReference type="Gene3D" id="3.30.40.10">
    <property type="entry name" value="Zinc/RING finger domain, C3HC4 (zinc finger)"/>
    <property type="match status" value="1"/>
</dbReference>
<evidence type="ECO:0000256" key="13">
    <source>
        <dbReference type="SAM" id="MobiDB-lite"/>
    </source>
</evidence>
<evidence type="ECO:0000256" key="4">
    <source>
        <dbReference type="ARBA" id="ARBA00022679"/>
    </source>
</evidence>
<evidence type="ECO:0000256" key="7">
    <source>
        <dbReference type="ARBA" id="ARBA00022771"/>
    </source>
</evidence>
<dbReference type="EC" id="2.3.2.27" evidence="3"/>
<dbReference type="GO" id="GO:0008270">
    <property type="term" value="F:zinc ion binding"/>
    <property type="evidence" value="ECO:0007669"/>
    <property type="project" value="UniProtKB-KW"/>
</dbReference>
<dbReference type="InterPro" id="IPR001841">
    <property type="entry name" value="Znf_RING"/>
</dbReference>
<keyword evidence="5 14" id="KW-0812">Transmembrane</keyword>
<evidence type="ECO:0000256" key="8">
    <source>
        <dbReference type="ARBA" id="ARBA00022786"/>
    </source>
</evidence>
<dbReference type="GO" id="GO:0061630">
    <property type="term" value="F:ubiquitin protein ligase activity"/>
    <property type="evidence" value="ECO:0007669"/>
    <property type="project" value="UniProtKB-EC"/>
</dbReference>
<proteinExistence type="predicted"/>
<keyword evidence="7 12" id="KW-0863">Zinc-finger</keyword>
<evidence type="ECO:0000256" key="10">
    <source>
        <dbReference type="ARBA" id="ARBA00022989"/>
    </source>
</evidence>
<keyword evidence="11 14" id="KW-0472">Membrane</keyword>
<feature type="compositionally biased region" description="Low complexity" evidence="13">
    <location>
        <begin position="279"/>
        <end position="296"/>
    </location>
</feature>
<dbReference type="EMBL" id="LK052943">
    <property type="protein sequence ID" value="CDR43664.1"/>
    <property type="molecule type" value="Genomic_DNA"/>
</dbReference>